<organism evidence="1 2">
    <name type="scientific">Glaciihabitans tibetensis</name>
    <dbReference type="NCBI Taxonomy" id="1266600"/>
    <lineage>
        <taxon>Bacteria</taxon>
        <taxon>Bacillati</taxon>
        <taxon>Actinomycetota</taxon>
        <taxon>Actinomycetes</taxon>
        <taxon>Micrococcales</taxon>
        <taxon>Microbacteriaceae</taxon>
        <taxon>Glaciihabitans</taxon>
    </lineage>
</organism>
<proteinExistence type="predicted"/>
<evidence type="ECO:0000313" key="1">
    <source>
        <dbReference type="EMBL" id="PRY64329.1"/>
    </source>
</evidence>
<dbReference type="AlphaFoldDB" id="A0A2T0V2B6"/>
<dbReference type="Proteomes" id="UP000237983">
    <property type="component" value="Unassembled WGS sequence"/>
</dbReference>
<comment type="caution">
    <text evidence="1">The sequence shown here is derived from an EMBL/GenBank/DDBJ whole genome shotgun (WGS) entry which is preliminary data.</text>
</comment>
<name>A0A2T0V2B6_9MICO</name>
<gene>
    <name evidence="1" type="ORF">B0I08_11336</name>
</gene>
<sequence length="179" mass="18954">MIRAYSGLMTLTRMIPSLRRSLPDPLSADLWPEATVATVTDVVVSGISLLRLVEVCGTPCVHSGAAVVPRTGGRPSTTDRTTVLVVRVTSVEHAPSGPVVVRTDARLDDPALIWLEARLIGRVSTAHNGLTLVACRPLEPDAGTGTNGRAADLPQDVRAGDLLAIPSEPARTSFTFWTP</sequence>
<protein>
    <submittedName>
        <fullName evidence="1">Uncharacterized protein</fullName>
    </submittedName>
</protein>
<accession>A0A2T0V2B6</accession>
<reference evidence="1 2" key="1">
    <citation type="submission" date="2018-03" db="EMBL/GenBank/DDBJ databases">
        <title>Genomic Encyclopedia of Type Strains, Phase III (KMG-III): the genomes of soil and plant-associated and newly described type strains.</title>
        <authorList>
            <person name="Whitman W."/>
        </authorList>
    </citation>
    <scope>NUCLEOTIDE SEQUENCE [LARGE SCALE GENOMIC DNA]</scope>
    <source>
        <strain evidence="1 2">CGMCC 1.12484</strain>
    </source>
</reference>
<dbReference type="EMBL" id="PVTL01000013">
    <property type="protein sequence ID" value="PRY64329.1"/>
    <property type="molecule type" value="Genomic_DNA"/>
</dbReference>
<evidence type="ECO:0000313" key="2">
    <source>
        <dbReference type="Proteomes" id="UP000237983"/>
    </source>
</evidence>
<keyword evidence="2" id="KW-1185">Reference proteome</keyword>